<protein>
    <submittedName>
        <fullName evidence="2">Uncharacterized protein</fullName>
    </submittedName>
</protein>
<feature type="compositionally biased region" description="Basic and acidic residues" evidence="1">
    <location>
        <begin position="1"/>
        <end position="11"/>
    </location>
</feature>
<evidence type="ECO:0000313" key="3">
    <source>
        <dbReference type="Proteomes" id="UP000239415"/>
    </source>
</evidence>
<sequence length="233" mass="24616">MTQPHKNDPPRRGARRGRAQHRRSCEIAVAARAQPHTNDRPRRGPGRSGSGFGCNPHRSCELAVAARARANKIGGLASSLGAAGQILWVCGGCEGATAQDRPAWARSGISAADLVKLRRPWRAAVAVATAQDRPAWAWPGGRPGHSAADLVRLRSLRGRKLTRSAGLGCGGRDADTGARDAGCGRETRIRAREMRDAGARRGYGRETRVRVRDAGASRGGTSCVGSGVLAWPP</sequence>
<gene>
    <name evidence="2" type="ORF">CLV67_128102</name>
</gene>
<dbReference type="EMBL" id="PVMZ01000028">
    <property type="protein sequence ID" value="PRX12445.1"/>
    <property type="molecule type" value="Genomic_DNA"/>
</dbReference>
<organism evidence="2 3">
    <name type="scientific">Actinoplanes italicus</name>
    <dbReference type="NCBI Taxonomy" id="113567"/>
    <lineage>
        <taxon>Bacteria</taxon>
        <taxon>Bacillati</taxon>
        <taxon>Actinomycetota</taxon>
        <taxon>Actinomycetes</taxon>
        <taxon>Micromonosporales</taxon>
        <taxon>Micromonosporaceae</taxon>
        <taxon>Actinoplanes</taxon>
    </lineage>
</organism>
<feature type="region of interest" description="Disordered" evidence="1">
    <location>
        <begin position="1"/>
        <end position="52"/>
    </location>
</feature>
<evidence type="ECO:0000256" key="1">
    <source>
        <dbReference type="SAM" id="MobiDB-lite"/>
    </source>
</evidence>
<dbReference type="AlphaFoldDB" id="A0A2T0JX60"/>
<comment type="caution">
    <text evidence="2">The sequence shown here is derived from an EMBL/GenBank/DDBJ whole genome shotgun (WGS) entry which is preliminary data.</text>
</comment>
<proteinExistence type="predicted"/>
<evidence type="ECO:0000313" key="2">
    <source>
        <dbReference type="EMBL" id="PRX12445.1"/>
    </source>
</evidence>
<name>A0A2T0JX60_9ACTN</name>
<dbReference type="Proteomes" id="UP000239415">
    <property type="component" value="Unassembled WGS sequence"/>
</dbReference>
<reference evidence="2 3" key="1">
    <citation type="submission" date="2018-03" db="EMBL/GenBank/DDBJ databases">
        <title>Genomic Encyclopedia of Archaeal and Bacterial Type Strains, Phase II (KMG-II): from individual species to whole genera.</title>
        <authorList>
            <person name="Goeker M."/>
        </authorList>
    </citation>
    <scope>NUCLEOTIDE SEQUENCE [LARGE SCALE GENOMIC DNA]</scope>
    <source>
        <strain evidence="2 3">DSM 43146</strain>
    </source>
</reference>
<accession>A0A2T0JX60</accession>
<keyword evidence="3" id="KW-1185">Reference proteome</keyword>
<feature type="compositionally biased region" description="Basic residues" evidence="1">
    <location>
        <begin position="12"/>
        <end position="22"/>
    </location>
</feature>